<organism evidence="1">
    <name type="scientific">Lentzea sp. NRRL S-836</name>
    <dbReference type="NCBI Taxonomy" id="1415540"/>
    <lineage>
        <taxon>Bacteria</taxon>
        <taxon>Bacillati</taxon>
        <taxon>Actinomycetota</taxon>
        <taxon>Actinomycetes</taxon>
        <taxon>Pseudonocardiales</taxon>
        <taxon>Pseudonocardiaceae</taxon>
        <taxon>Lentzea</taxon>
    </lineage>
</organism>
<name>U5YSE3_9PSEU</name>
<dbReference type="SUPFAM" id="SSF52047">
    <property type="entry name" value="RNI-like"/>
    <property type="match status" value="1"/>
</dbReference>
<evidence type="ECO:0000313" key="1">
    <source>
        <dbReference type="EMBL" id="AGZ94462.1"/>
    </source>
</evidence>
<dbReference type="InterPro" id="IPR032675">
    <property type="entry name" value="LRR_dom_sf"/>
</dbReference>
<protein>
    <submittedName>
        <fullName evidence="1">Uncharacterized protein</fullName>
    </submittedName>
</protein>
<dbReference type="Gene3D" id="3.80.10.10">
    <property type="entry name" value="Ribonuclease Inhibitor"/>
    <property type="match status" value="1"/>
</dbReference>
<reference evidence="1" key="1">
    <citation type="journal article" date="2013" name="Proc. Natl. Acad. Sci. U.S.A.">
        <title>Diversity and abundance of phosphonate biosynthetic genes in nature.</title>
        <authorList>
            <person name="Yu X."/>
            <person name="Doroghazi J.R."/>
            <person name="Janga S.C."/>
            <person name="Zhang J.K."/>
            <person name="Circello B."/>
            <person name="Griffin B.M."/>
            <person name="Labeda D.P."/>
            <person name="Metcalf W.W."/>
        </authorList>
    </citation>
    <scope>NUCLEOTIDE SEQUENCE</scope>
    <source>
        <strain evidence="1">NRRL S-836</strain>
    </source>
</reference>
<accession>U5YSE3</accession>
<sequence length="302" mass="32408">MMPGMTGVDPFGTSRERYLGPLGGDGVFCVGNADECDHYTEDGAVRIPWRGRPQPEDVPRVHSLALCPTEAQLRKAVLPAYLPDLVNLESLTLPAPLVAHLTSPSLTSLVISNADGQAPPVPLAADTALPALRALMWVSSCTTPRLPGVVDPLPPLEFLRTNVSGDGAVLRQLAALPSLRHLELVHLKNVDVVDHLVAPLRVLEISGTGRDFPVARLAEIVTLEALRLNGVRAEIDCAVFQALPNLVQLTVLNSKRVVNVEALLDCPELASVTFIDCGNPFGRDGKALFRSKGFAELDIDYS</sequence>
<proteinExistence type="predicted"/>
<dbReference type="EMBL" id="KF386879">
    <property type="protein sequence ID" value="AGZ94462.1"/>
    <property type="molecule type" value="Genomic_DNA"/>
</dbReference>
<dbReference type="AlphaFoldDB" id="U5YSE3"/>